<accession>A0A3E0I0E8</accession>
<evidence type="ECO:0008006" key="3">
    <source>
        <dbReference type="Google" id="ProtNLM"/>
    </source>
</evidence>
<dbReference type="Gene3D" id="3.30.310.50">
    <property type="entry name" value="Alpha-D-phosphohexomutase, C-terminal domain"/>
    <property type="match status" value="1"/>
</dbReference>
<dbReference type="AlphaFoldDB" id="A0A3E0I0E8"/>
<name>A0A3E0I0E8_9PSEU</name>
<comment type="caution">
    <text evidence="1">The sequence shown here is derived from an EMBL/GenBank/DDBJ whole genome shotgun (WGS) entry which is preliminary data.</text>
</comment>
<dbReference type="Proteomes" id="UP000256269">
    <property type="component" value="Unassembled WGS sequence"/>
</dbReference>
<evidence type="ECO:0000313" key="1">
    <source>
        <dbReference type="EMBL" id="REH52010.1"/>
    </source>
</evidence>
<dbReference type="InterPro" id="IPR014543">
    <property type="entry name" value="UCP028291"/>
</dbReference>
<dbReference type="PIRSF" id="PIRSF028291">
    <property type="entry name" value="UCP028291"/>
    <property type="match status" value="1"/>
</dbReference>
<protein>
    <recommendedName>
        <fullName evidence="3">DUF2218 domain-containing protein</fullName>
    </recommendedName>
</protein>
<dbReference type="EMBL" id="QUNO01000003">
    <property type="protein sequence ID" value="REH52010.1"/>
    <property type="molecule type" value="Genomic_DNA"/>
</dbReference>
<keyword evidence="2" id="KW-1185">Reference proteome</keyword>
<dbReference type="Pfam" id="PF09981">
    <property type="entry name" value="DUF2218"/>
    <property type="match status" value="1"/>
</dbReference>
<gene>
    <name evidence="1" type="ORF">BCF44_103459</name>
</gene>
<organism evidence="1 2">
    <name type="scientific">Kutzneria buriramensis</name>
    <dbReference type="NCBI Taxonomy" id="1045776"/>
    <lineage>
        <taxon>Bacteria</taxon>
        <taxon>Bacillati</taxon>
        <taxon>Actinomycetota</taxon>
        <taxon>Actinomycetes</taxon>
        <taxon>Pseudonocardiales</taxon>
        <taxon>Pseudonocardiaceae</taxon>
        <taxon>Kutzneria</taxon>
    </lineage>
</organism>
<proteinExistence type="predicted"/>
<sequence length="102" mass="11246">MTGSSFTTQALVATDRPSRYLVQLCKHFGHKIQTVWTEHEGELHFDFGTARLYAQPDGLRMTVTAGDAEALDRLADVVARHLVRFGAKDELVVAWTSTGQAA</sequence>
<dbReference type="RefSeq" id="WP_116174006.1">
    <property type="nucleotide sequence ID" value="NZ_CP144375.1"/>
</dbReference>
<reference evidence="1 2" key="1">
    <citation type="submission" date="2018-08" db="EMBL/GenBank/DDBJ databases">
        <title>Genomic Encyclopedia of Archaeal and Bacterial Type Strains, Phase II (KMG-II): from individual species to whole genera.</title>
        <authorList>
            <person name="Goeker M."/>
        </authorList>
    </citation>
    <scope>NUCLEOTIDE SEQUENCE [LARGE SCALE GENOMIC DNA]</scope>
    <source>
        <strain evidence="1 2">DSM 45791</strain>
    </source>
</reference>
<evidence type="ECO:0000313" key="2">
    <source>
        <dbReference type="Proteomes" id="UP000256269"/>
    </source>
</evidence>
<dbReference type="OrthoDB" id="9806511at2"/>